<dbReference type="EMBL" id="CP002995">
    <property type="protein sequence ID" value="AEM88686.1"/>
    <property type="molecule type" value="Genomic_DNA"/>
</dbReference>
<feature type="signal peptide" evidence="1">
    <location>
        <begin position="1"/>
        <end position="22"/>
    </location>
</feature>
<reference evidence="2" key="1">
    <citation type="submission" date="2011-08" db="EMBL/GenBank/DDBJ databases">
        <title>Complete sequence of plasmid 1 of Streptomyces violaceusniger Tu 4113.</title>
        <authorList>
            <consortium name="US DOE Joint Genome Institute"/>
            <person name="Lucas S."/>
            <person name="Han J."/>
            <person name="Lapidus A."/>
            <person name="Cheng J.-F."/>
            <person name="Goodwin L."/>
            <person name="Pitluck S."/>
            <person name="Peters L."/>
            <person name="Ivanova N."/>
            <person name="Daligault H."/>
            <person name="Detter J.C."/>
            <person name="Han C."/>
            <person name="Tapia R."/>
            <person name="Land M."/>
            <person name="Hauser L."/>
            <person name="Kyrpides N."/>
            <person name="Ivanova N."/>
            <person name="Pagani I."/>
            <person name="Hagen A."/>
            <person name="Katz L."/>
            <person name="Fiedler H.-P."/>
            <person name="Keasling J."/>
            <person name="Fortman J."/>
            <person name="Woyke T."/>
        </authorList>
    </citation>
    <scope>NUCLEOTIDE SEQUENCE [LARGE SCALE GENOMIC DNA]</scope>
    <source>
        <strain evidence="2">Tu 4113</strain>
        <plasmid evidence="2">pSTRVI01</plasmid>
    </source>
</reference>
<keyword evidence="2" id="KW-0614">Plasmid</keyword>
<keyword evidence="1" id="KW-0732">Signal</keyword>
<dbReference type="KEGG" id="svl:Strvi_9431"/>
<evidence type="ECO:0000256" key="1">
    <source>
        <dbReference type="SAM" id="SignalP"/>
    </source>
</evidence>
<dbReference type="HOGENOM" id="CLU_103777_0_0_11"/>
<dbReference type="AlphaFoldDB" id="G2PGX2"/>
<gene>
    <name evidence="2" type="ORF">Strvi_9431</name>
</gene>
<feature type="chain" id="PRO_5038782914" evidence="1">
    <location>
        <begin position="23"/>
        <end position="234"/>
    </location>
</feature>
<evidence type="ECO:0000313" key="3">
    <source>
        <dbReference type="Proteomes" id="UP000008703"/>
    </source>
</evidence>
<keyword evidence="3" id="KW-1185">Reference proteome</keyword>
<evidence type="ECO:0000313" key="2">
    <source>
        <dbReference type="EMBL" id="AEM88686.1"/>
    </source>
</evidence>
<sequence length="234" mass="24890">MRSISTVTAALLACLTVGTVVAGCADGTTTEKKLSAKQMLDNANKAMKALKSVTIDTNTVVTDGDDSSAHVTTNLKDRCASKTTWTTGARLEQIRIGGTDYLHGNRAYLERWSGQDTPAPKDQKHWVKAPVSEAEEGSGIPKCTWDFASFGAATKGTPAKINGIPAIALVVTYEADKGGSYTFHIATGGKPYILKVVYKGADYHNTTSFSAFDKPMDVRPPAKTDILDASSTSH</sequence>
<dbReference type="Proteomes" id="UP000008703">
    <property type="component" value="Plasmid pSTRVI01"/>
</dbReference>
<protein>
    <submittedName>
        <fullName evidence="2">Lipoprotein</fullName>
    </submittedName>
</protein>
<geneLocation type="plasmid" evidence="2 3">
    <name>pSTRVI01</name>
</geneLocation>
<keyword evidence="2" id="KW-0449">Lipoprotein</keyword>
<name>G2PGX2_STRV4</name>
<dbReference type="PROSITE" id="PS51257">
    <property type="entry name" value="PROKAR_LIPOPROTEIN"/>
    <property type="match status" value="1"/>
</dbReference>
<accession>G2PGX2</accession>
<proteinExistence type="predicted"/>
<organism evidence="2 3">
    <name type="scientific">Streptomyces violaceusniger (strain Tu 4113)</name>
    <dbReference type="NCBI Taxonomy" id="653045"/>
    <lineage>
        <taxon>Bacteria</taxon>
        <taxon>Bacillati</taxon>
        <taxon>Actinomycetota</taxon>
        <taxon>Actinomycetes</taxon>
        <taxon>Kitasatosporales</taxon>
        <taxon>Streptomycetaceae</taxon>
        <taxon>Streptomyces</taxon>
        <taxon>Streptomyces violaceusniger group</taxon>
    </lineage>
</organism>